<dbReference type="PANTHER" id="PTHR14682:SF1">
    <property type="entry name" value="KATNB1-LIKE PROTEIN 1"/>
    <property type="match status" value="1"/>
</dbReference>
<name>A0AAV9QVD1_9TELE</name>
<evidence type="ECO:0000259" key="5">
    <source>
        <dbReference type="Pfam" id="PF13925"/>
    </source>
</evidence>
<evidence type="ECO:0000256" key="3">
    <source>
        <dbReference type="ARBA" id="ARBA00023212"/>
    </source>
</evidence>
<reference evidence="6 7" key="1">
    <citation type="submission" date="2021-06" db="EMBL/GenBank/DDBJ databases">
        <authorList>
            <person name="Palmer J.M."/>
        </authorList>
    </citation>
    <scope>NUCLEOTIDE SEQUENCE [LARGE SCALE GENOMIC DNA]</scope>
    <source>
        <strain evidence="6 7">MEX-2019</strain>
        <tissue evidence="6">Muscle</tissue>
    </source>
</reference>
<dbReference type="PANTHER" id="PTHR14682">
    <property type="entry name" value="KATNB1-LIKE PROTEIN 1"/>
    <property type="match status" value="1"/>
</dbReference>
<dbReference type="EMBL" id="JAHHUM010002680">
    <property type="protein sequence ID" value="KAK5601448.1"/>
    <property type="molecule type" value="Genomic_DNA"/>
</dbReference>
<proteinExistence type="predicted"/>
<organism evidence="6 7">
    <name type="scientific">Crenichthys baileyi</name>
    <name type="common">White River springfish</name>
    <dbReference type="NCBI Taxonomy" id="28760"/>
    <lineage>
        <taxon>Eukaryota</taxon>
        <taxon>Metazoa</taxon>
        <taxon>Chordata</taxon>
        <taxon>Craniata</taxon>
        <taxon>Vertebrata</taxon>
        <taxon>Euteleostomi</taxon>
        <taxon>Actinopterygii</taxon>
        <taxon>Neopterygii</taxon>
        <taxon>Teleostei</taxon>
        <taxon>Neoteleostei</taxon>
        <taxon>Acanthomorphata</taxon>
        <taxon>Ovalentaria</taxon>
        <taxon>Atherinomorphae</taxon>
        <taxon>Cyprinodontiformes</taxon>
        <taxon>Goodeidae</taxon>
        <taxon>Crenichthys</taxon>
    </lineage>
</organism>
<accession>A0AAV9QVD1</accession>
<dbReference type="AlphaFoldDB" id="A0AAV9QVD1"/>
<comment type="caution">
    <text evidence="6">The sequence shown here is derived from an EMBL/GenBank/DDBJ whole genome shotgun (WGS) entry which is preliminary data.</text>
</comment>
<comment type="subcellular location">
    <subcellularLocation>
        <location evidence="1">Cytoplasm</location>
        <location evidence="1">Cytoskeleton</location>
    </subcellularLocation>
</comment>
<evidence type="ECO:0000313" key="7">
    <source>
        <dbReference type="Proteomes" id="UP001311232"/>
    </source>
</evidence>
<keyword evidence="3" id="KW-0206">Cytoskeleton</keyword>
<dbReference type="InterPro" id="IPR028021">
    <property type="entry name" value="Katanin_C-terminal"/>
</dbReference>
<gene>
    <name evidence="6" type="ORF">CRENBAI_026339</name>
</gene>
<dbReference type="Proteomes" id="UP001311232">
    <property type="component" value="Unassembled WGS sequence"/>
</dbReference>
<keyword evidence="7" id="KW-1185">Reference proteome</keyword>
<dbReference type="Pfam" id="PF13925">
    <property type="entry name" value="Katanin_con80"/>
    <property type="match status" value="1"/>
</dbReference>
<evidence type="ECO:0000256" key="1">
    <source>
        <dbReference type="ARBA" id="ARBA00004245"/>
    </source>
</evidence>
<feature type="region of interest" description="Disordered" evidence="4">
    <location>
        <begin position="25"/>
        <end position="67"/>
    </location>
</feature>
<dbReference type="GO" id="GO:0005856">
    <property type="term" value="C:cytoskeleton"/>
    <property type="evidence" value="ECO:0007669"/>
    <property type="project" value="UniProtKB-SubCell"/>
</dbReference>
<evidence type="ECO:0000313" key="6">
    <source>
        <dbReference type="EMBL" id="KAK5601448.1"/>
    </source>
</evidence>
<dbReference type="GO" id="GO:0005730">
    <property type="term" value="C:nucleolus"/>
    <property type="evidence" value="ECO:0007669"/>
    <property type="project" value="TreeGrafter"/>
</dbReference>
<feature type="domain" description="Katanin p80 subunit C-terminal" evidence="5">
    <location>
        <begin position="109"/>
        <end position="264"/>
    </location>
</feature>
<protein>
    <recommendedName>
        <fullName evidence="5">Katanin p80 subunit C-terminal domain-containing protein</fullName>
    </recommendedName>
</protein>
<evidence type="ECO:0000256" key="2">
    <source>
        <dbReference type="ARBA" id="ARBA00022490"/>
    </source>
</evidence>
<keyword evidence="2" id="KW-0963">Cytoplasm</keyword>
<dbReference type="InterPro" id="IPR042404">
    <property type="entry name" value="KATNBL1"/>
</dbReference>
<evidence type="ECO:0000256" key="4">
    <source>
        <dbReference type="SAM" id="MobiDB-lite"/>
    </source>
</evidence>
<sequence>MKQVDFNNKEELDEDSFQVHRVVQRPDKITQPSPCKRKSSSSVEVGAKLHRRSSNVGRLRGPGMANKENEVTCSDDVRGLHAGLLTNSADGSKMAGASSKYADFTELSKDHEAMTHILFGRDLRLKVALTLWRRNACELVSYLIRIQDTGVLLDCLPVLTNNLQTEAPSLSLGCCVDLMPQVKVIISSKYEEHITVGLHWVQSVIRKWWPELSKAEKRLQDSCSVDRNIDIMKQRLKDLWKEGAQLCLVPGSVGELAKAIEAHLSQLP</sequence>
<dbReference type="GO" id="GO:0008017">
    <property type="term" value="F:microtubule binding"/>
    <property type="evidence" value="ECO:0007669"/>
    <property type="project" value="InterPro"/>
</dbReference>